<feature type="repeat" description="ANK" evidence="3">
    <location>
        <begin position="1074"/>
        <end position="1098"/>
    </location>
</feature>
<feature type="repeat" description="ANK" evidence="3">
    <location>
        <begin position="1178"/>
        <end position="1202"/>
    </location>
</feature>
<dbReference type="PANTHER" id="PTHR24173:SF74">
    <property type="entry name" value="ANKYRIN REPEAT DOMAIN-CONTAINING PROTEIN 16"/>
    <property type="match status" value="1"/>
</dbReference>
<feature type="repeat" description="ANK" evidence="3">
    <location>
        <begin position="1316"/>
        <end position="1340"/>
    </location>
</feature>
<feature type="region of interest" description="Disordered" evidence="4">
    <location>
        <begin position="59"/>
        <end position="108"/>
    </location>
</feature>
<dbReference type="PROSITE" id="PS50837">
    <property type="entry name" value="NACHT"/>
    <property type="match status" value="1"/>
</dbReference>
<feature type="repeat" description="ANK" evidence="3">
    <location>
        <begin position="1144"/>
        <end position="1168"/>
    </location>
</feature>
<feature type="domain" description="NACHT" evidence="5">
    <location>
        <begin position="457"/>
        <end position="613"/>
    </location>
</feature>
<dbReference type="InterPro" id="IPR056884">
    <property type="entry name" value="NPHP3-like_N"/>
</dbReference>
<accession>A0A178Z7H0</accession>
<dbReference type="Pfam" id="PF24883">
    <property type="entry name" value="NPHP3_N"/>
    <property type="match status" value="1"/>
</dbReference>
<sequence length="1410" mass="157234">MPPFNLPRILAVILAIIFIGSHRPFWKAVWVCCVLLLAYIATPRSRLFSGAHHRVPDILSGQRKSQSDHGASNVSDGRDRSSGDQENALKEGDKTLDESTPPPAEYPLQILHDNPKAVVDIVAVHGLGANPAYAWVWHPKNNPPGGSGYPDKPFNWLKELLPKKMSCRVMAFNYDSKWLIDAPQQRISDISGTLLNSLQNNRKEASRRPLIFIGHSFGGNLIEQAIVDASRNRSEFTPVAESTVGVVFLGTPHRGSPAASWGALLASLAPPSLVTEDRILRDLEQQSDTLTDRLHHFSSWLFAESVPVMCCFEQLKTNYGARLGPLGILVPPRLVVPESSACIDGHPKMSLHTDHLKINKFYGPEDPSFQLVYPQILRMAEGAETALERRRNPRAILANDRGTSGKLQECLRAMEVVKPVDILSEIQTQKEKRVGHTCEWILKREEFSAWGADKDPRLLRLVGSPGIGKTMMSTFLVETLQRKVEKTPDTIFAYFFCDDKDQARKTPAALLRSLVWQLLVQRNELFKHIQTDFEDHKSSSVFEKLFENFTALWRIFQAMLRDSRAGEVFILIDALDECEKSTRKALLLGINTLFQIPPTSGEGKFKFLITYRPEISDIHDELSGVGVSLSIDSSKVNADLAEYIEVKVEELTKRRDYNKELKDDIREALANKAGGTFLWVSLMFKVLCETPKDDVRSKLRNLPAGLNETYARILNENDSVDKQSRARFLLLSMVAARRPLKKIEIAAAFAIWKNSLVLQIEHLDDYKDICSSCGSLISLTIASNDIDTTVNFCHQSVKDFLLEDHSGSKGAWYHTSRDSANLLMLQVCWRYLSSDAFNHGNSVIRREGLPGTEQLNKVPYHSLEDSFPGYAFLKYASDEWEDHAIAIDPTLLDGKINLEKAPTLRDAWLLRTAEEGQIRTLKLLYERGASLNTADEYGRTPLSWAAGNGHETVVKLLLETGKVDLDSRDNEYGRTPLSRAAGNGHETVVKLLLETGKVDLDSRDKYGRTPLSRAAGNGHETVVKLLLETGKVDLDSRDKYGRTPLSRAAGNGHETVVKLLLETGKVDLDSRDKYGRTPLSRAAGNGHETVVKLLLETGKVDPDSRDNLCGRTPLSRAAENGHETVVKLLLETGKVDLDSRDNQYGRTPLSRAAENGHETVVKLLLETGKVDPDSRDDDGQTPLSWAAENGHETVVKLLLETGKVDLDSRDNLYSRTPLSWAARNGHETVVKLLLETGKVDLDSRDDDGRTPLSWAIENGHETVVKLLLETGKVDLDSRDNQYSRTPLSWAARNGHETVVKLLLETGKVDLDSRDDDGRTPLSWAIENGHETVVKLLLETGKVDLDSRDNQYSRTPLSWAARNGHETIVKLLLETGKVDLDSRDNDGRTPLSWAVENGHEAVVKLLRENGA</sequence>
<dbReference type="InterPro" id="IPR007111">
    <property type="entry name" value="NACHT_NTPase"/>
</dbReference>
<evidence type="ECO:0000313" key="6">
    <source>
        <dbReference type="EMBL" id="OAP55707.1"/>
    </source>
</evidence>
<protein>
    <recommendedName>
        <fullName evidence="5">NACHT domain-containing protein</fullName>
    </recommendedName>
</protein>
<keyword evidence="2 3" id="KW-0040">ANK repeat</keyword>
<dbReference type="EMBL" id="LVYI01000010">
    <property type="protein sequence ID" value="OAP55707.1"/>
    <property type="molecule type" value="Genomic_DNA"/>
</dbReference>
<feature type="repeat" description="ANK" evidence="3">
    <location>
        <begin position="1385"/>
        <end position="1410"/>
    </location>
</feature>
<evidence type="ECO:0000313" key="7">
    <source>
        <dbReference type="Proteomes" id="UP000078343"/>
    </source>
</evidence>
<dbReference type="SMART" id="SM00248">
    <property type="entry name" value="ANK"/>
    <property type="match status" value="14"/>
</dbReference>
<feature type="compositionally biased region" description="Basic and acidic residues" evidence="4">
    <location>
        <begin position="76"/>
        <end position="97"/>
    </location>
</feature>
<feature type="repeat" description="ANK" evidence="3">
    <location>
        <begin position="1282"/>
        <end position="1306"/>
    </location>
</feature>
<dbReference type="PANTHER" id="PTHR24173">
    <property type="entry name" value="ANKYRIN REPEAT CONTAINING"/>
    <property type="match status" value="1"/>
</dbReference>
<name>A0A178Z7H0_9EURO</name>
<dbReference type="InterPro" id="IPR002110">
    <property type="entry name" value="Ankyrin_rpt"/>
</dbReference>
<dbReference type="PROSITE" id="PS50088">
    <property type="entry name" value="ANK_REPEAT"/>
    <property type="match status" value="14"/>
</dbReference>
<feature type="repeat" description="ANK" evidence="3">
    <location>
        <begin position="1006"/>
        <end position="1030"/>
    </location>
</feature>
<evidence type="ECO:0000259" key="5">
    <source>
        <dbReference type="PROSITE" id="PS50837"/>
    </source>
</evidence>
<feature type="compositionally biased region" description="Polar residues" evidence="4">
    <location>
        <begin position="62"/>
        <end position="75"/>
    </location>
</feature>
<dbReference type="Gene3D" id="1.25.40.20">
    <property type="entry name" value="Ankyrin repeat-containing domain"/>
    <property type="match status" value="5"/>
</dbReference>
<feature type="repeat" description="ANK" evidence="3">
    <location>
        <begin position="1247"/>
        <end position="1271"/>
    </location>
</feature>
<organism evidence="6 7">
    <name type="scientific">Fonsecaea erecta</name>
    <dbReference type="NCBI Taxonomy" id="1367422"/>
    <lineage>
        <taxon>Eukaryota</taxon>
        <taxon>Fungi</taxon>
        <taxon>Dikarya</taxon>
        <taxon>Ascomycota</taxon>
        <taxon>Pezizomycotina</taxon>
        <taxon>Eurotiomycetes</taxon>
        <taxon>Chaetothyriomycetidae</taxon>
        <taxon>Chaetothyriales</taxon>
        <taxon>Herpotrichiellaceae</taxon>
        <taxon>Fonsecaea</taxon>
    </lineage>
</organism>
<dbReference type="STRING" id="1367422.A0A178Z7H0"/>
<gene>
    <name evidence="6" type="ORF">AYL99_09859</name>
</gene>
<evidence type="ECO:0000256" key="4">
    <source>
        <dbReference type="SAM" id="MobiDB-lite"/>
    </source>
</evidence>
<feature type="repeat" description="ANK" evidence="3">
    <location>
        <begin position="937"/>
        <end position="961"/>
    </location>
</feature>
<comment type="caution">
    <text evidence="6">The sequence shown here is derived from an EMBL/GenBank/DDBJ whole genome shotgun (WGS) entry which is preliminary data.</text>
</comment>
<evidence type="ECO:0000256" key="3">
    <source>
        <dbReference type="PROSITE-ProRule" id="PRU00023"/>
    </source>
</evidence>
<reference evidence="6 7" key="1">
    <citation type="submission" date="2016-04" db="EMBL/GenBank/DDBJ databases">
        <title>Draft genome of Fonsecaea erecta CBS 125763.</title>
        <authorList>
            <person name="Weiss V.A."/>
            <person name="Vicente V.A."/>
            <person name="Raittz R.T."/>
            <person name="Moreno L.F."/>
            <person name="De Souza E.M."/>
            <person name="Pedrosa F.O."/>
            <person name="Steffens M.B."/>
            <person name="Faoro H."/>
            <person name="Tadra-Sfeir M.Z."/>
            <person name="Najafzadeh M.J."/>
            <person name="Felipe M.S."/>
            <person name="Teixeira M."/>
            <person name="Sun J."/>
            <person name="Xi L."/>
            <person name="Gomes R."/>
            <person name="De Azevedo C.M."/>
            <person name="Salgado C.G."/>
            <person name="Da Silva M.B."/>
            <person name="Nascimento M.F."/>
            <person name="Queiroz-Telles F."/>
            <person name="Attili D.S."/>
            <person name="Gorbushina A."/>
        </authorList>
    </citation>
    <scope>NUCLEOTIDE SEQUENCE [LARGE SCALE GENOMIC DNA]</scope>
    <source>
        <strain evidence="6 7">CBS 125763</strain>
    </source>
</reference>
<keyword evidence="1" id="KW-0677">Repeat</keyword>
<feature type="repeat" description="ANK" evidence="3">
    <location>
        <begin position="1213"/>
        <end position="1237"/>
    </location>
</feature>
<dbReference type="Gene3D" id="3.40.50.1820">
    <property type="entry name" value="alpha/beta hydrolase"/>
    <property type="match status" value="1"/>
</dbReference>
<feature type="repeat" description="ANK" evidence="3">
    <location>
        <begin position="1109"/>
        <end position="1133"/>
    </location>
</feature>
<dbReference type="InterPro" id="IPR029058">
    <property type="entry name" value="AB_hydrolase_fold"/>
</dbReference>
<dbReference type="OrthoDB" id="163438at2759"/>
<dbReference type="InterPro" id="IPR036770">
    <property type="entry name" value="Ankyrin_rpt-contain_sf"/>
</dbReference>
<dbReference type="RefSeq" id="XP_018689074.1">
    <property type="nucleotide sequence ID" value="XM_018841365.1"/>
</dbReference>
<feature type="repeat" description="ANK" evidence="3">
    <location>
        <begin position="1351"/>
        <end position="1375"/>
    </location>
</feature>
<dbReference type="Proteomes" id="UP000078343">
    <property type="component" value="Unassembled WGS sequence"/>
</dbReference>
<dbReference type="Gene3D" id="3.40.50.300">
    <property type="entry name" value="P-loop containing nucleotide triphosphate hydrolases"/>
    <property type="match status" value="1"/>
</dbReference>
<evidence type="ECO:0000256" key="1">
    <source>
        <dbReference type="ARBA" id="ARBA00022737"/>
    </source>
</evidence>
<dbReference type="Pfam" id="PF13637">
    <property type="entry name" value="Ank_4"/>
    <property type="match status" value="4"/>
</dbReference>
<dbReference type="SUPFAM" id="SSF52540">
    <property type="entry name" value="P-loop containing nucleoside triphosphate hydrolases"/>
    <property type="match status" value="1"/>
</dbReference>
<dbReference type="Pfam" id="PF12796">
    <property type="entry name" value="Ank_2"/>
    <property type="match status" value="3"/>
</dbReference>
<dbReference type="SUPFAM" id="SSF48403">
    <property type="entry name" value="Ankyrin repeat"/>
    <property type="match status" value="3"/>
</dbReference>
<dbReference type="SUPFAM" id="SSF53474">
    <property type="entry name" value="alpha/beta-Hydrolases"/>
    <property type="match status" value="1"/>
</dbReference>
<feature type="repeat" description="ANK" evidence="3">
    <location>
        <begin position="972"/>
        <end position="996"/>
    </location>
</feature>
<keyword evidence="7" id="KW-1185">Reference proteome</keyword>
<dbReference type="PROSITE" id="PS50297">
    <property type="entry name" value="ANK_REP_REGION"/>
    <property type="match status" value="14"/>
</dbReference>
<dbReference type="GeneID" id="30014027"/>
<dbReference type="InterPro" id="IPR027417">
    <property type="entry name" value="P-loop_NTPase"/>
</dbReference>
<evidence type="ECO:0000256" key="2">
    <source>
        <dbReference type="ARBA" id="ARBA00023043"/>
    </source>
</evidence>
<feature type="repeat" description="ANK" evidence="3">
    <location>
        <begin position="1040"/>
        <end position="1064"/>
    </location>
</feature>
<proteinExistence type="predicted"/>